<protein>
    <submittedName>
        <fullName evidence="1">Heme-binding protein</fullName>
    </submittedName>
</protein>
<organism evidence="1 2">
    <name type="scientific">Candidatus Sodalis endolongispinus</name>
    <dbReference type="NCBI Taxonomy" id="2812662"/>
    <lineage>
        <taxon>Bacteria</taxon>
        <taxon>Pseudomonadati</taxon>
        <taxon>Pseudomonadota</taxon>
        <taxon>Gammaproteobacteria</taxon>
        <taxon>Enterobacterales</taxon>
        <taxon>Bruguierivoracaceae</taxon>
        <taxon>Sodalis</taxon>
    </lineage>
</organism>
<dbReference type="InterPro" id="IPR052517">
    <property type="entry name" value="GlcG_carb_metab_protein"/>
</dbReference>
<proteinExistence type="predicted"/>
<dbReference type="Gene3D" id="3.30.450.150">
    <property type="entry name" value="Haem-degrading domain"/>
    <property type="match status" value="1"/>
</dbReference>
<name>A0ABS5YBP3_9GAMM</name>
<dbReference type="InterPro" id="IPR038084">
    <property type="entry name" value="PduO/GlcC-like_sf"/>
</dbReference>
<accession>A0ABS5YBP3</accession>
<dbReference type="PANTHER" id="PTHR34309:SF1">
    <property type="entry name" value="PROTEIN GLCG"/>
    <property type="match status" value="1"/>
</dbReference>
<sequence length="79" mass="8508">MAQHKAYTALMLRRSTRQVSEEVQCGALTLWLLNDAMLLPMPGGMPIRLQGTVVGAIGISGLPVAQDIALAESWAQRFG</sequence>
<evidence type="ECO:0000313" key="1">
    <source>
        <dbReference type="EMBL" id="MBT9431531.1"/>
    </source>
</evidence>
<dbReference type="InterPro" id="IPR005624">
    <property type="entry name" value="PduO/GlcC-like"/>
</dbReference>
<keyword evidence="2" id="KW-1185">Reference proteome</keyword>
<comment type="caution">
    <text evidence="1">The sequence shown here is derived from an EMBL/GenBank/DDBJ whole genome shotgun (WGS) entry which is preliminary data.</text>
</comment>
<dbReference type="Proteomes" id="UP000811282">
    <property type="component" value="Unassembled WGS sequence"/>
</dbReference>
<dbReference type="EMBL" id="JAFJYC010000001">
    <property type="protein sequence ID" value="MBT9431531.1"/>
    <property type="molecule type" value="Genomic_DNA"/>
</dbReference>
<dbReference type="PANTHER" id="PTHR34309">
    <property type="entry name" value="SLR1406 PROTEIN"/>
    <property type="match status" value="1"/>
</dbReference>
<dbReference type="SUPFAM" id="SSF143744">
    <property type="entry name" value="GlcG-like"/>
    <property type="match status" value="1"/>
</dbReference>
<dbReference type="RefSeq" id="WP_215668644.1">
    <property type="nucleotide sequence ID" value="NZ_JAFJYC010000001.1"/>
</dbReference>
<reference evidence="1 2" key="1">
    <citation type="journal article" date="2021" name="Genome Biol. Evol.">
        <title>The evolution of interdependence in a four-way mealybug symbiosis.</title>
        <authorList>
            <person name="Garber A.I."/>
            <person name="Kupper M."/>
            <person name="Laetsch D.R."/>
            <person name="Weldon S.R."/>
            <person name="Ladinsky M.S."/>
            <person name="Bjorkman P.J."/>
            <person name="McCutcheon J.P."/>
        </authorList>
    </citation>
    <scope>NUCLEOTIDE SEQUENCE [LARGE SCALE GENOMIC DNA]</scope>
    <source>
        <strain evidence="1">SOD</strain>
    </source>
</reference>
<evidence type="ECO:0000313" key="2">
    <source>
        <dbReference type="Proteomes" id="UP000811282"/>
    </source>
</evidence>
<dbReference type="Pfam" id="PF03928">
    <property type="entry name" value="HbpS-like"/>
    <property type="match status" value="1"/>
</dbReference>
<gene>
    <name evidence="1" type="ORF">JZM24_04050</name>
</gene>